<gene>
    <name evidence="1" type="ORF">HMPREF0202_01612</name>
</gene>
<reference evidence="1 2" key="1">
    <citation type="submission" date="2013-08" db="EMBL/GenBank/DDBJ databases">
        <authorList>
            <person name="Weinstock G."/>
            <person name="Sodergren E."/>
            <person name="Wylie T."/>
            <person name="Fulton L."/>
            <person name="Fulton R."/>
            <person name="Fronick C."/>
            <person name="O'Laughlin M."/>
            <person name="Godfrey J."/>
            <person name="Miner T."/>
            <person name="Herter B."/>
            <person name="Appelbaum E."/>
            <person name="Cordes M."/>
            <person name="Lek S."/>
            <person name="Wollam A."/>
            <person name="Pepin K.H."/>
            <person name="Palsikar V.B."/>
            <person name="Mitreva M."/>
            <person name="Wilson R.K."/>
        </authorList>
    </citation>
    <scope>NUCLEOTIDE SEQUENCE [LARGE SCALE GENOMIC DNA]</scope>
    <source>
        <strain evidence="1 2">ATCC BAA-474</strain>
    </source>
</reference>
<sequence>IQFKEQINNFSKKTKDLLLKIKNHNNLEKNTNIFIENISFSGKISKIDFNGSFKDFNTNLSKNISLPLNIFLSHENGSGKVYGDINTNTLVGNIYVSLSNFNVHSFYKVNNYISNGTLSSEQLISISGETLKIDGTTIIDNIKLNKDFILNSPKLDDIKKNILEELIKLTENNYHTLSITNHFSNNTDIVTIKTSIPNEVKRTLINNRELFSVFLENQLKNKYENNLKEKKNRIKNFFKNIF</sequence>
<dbReference type="EMBL" id="AXZF01000064">
    <property type="protein sequence ID" value="ERT68454.1"/>
    <property type="molecule type" value="Genomic_DNA"/>
</dbReference>
<comment type="caution">
    <text evidence="1">The sequence shown here is derived from an EMBL/GenBank/DDBJ whole genome shotgun (WGS) entry which is preliminary data.</text>
</comment>
<evidence type="ECO:0000313" key="1">
    <source>
        <dbReference type="EMBL" id="ERT68454.1"/>
    </source>
</evidence>
<feature type="non-terminal residue" evidence="1">
    <location>
        <position position="1"/>
    </location>
</feature>
<name>U7VBD1_9FUSO</name>
<keyword evidence="2" id="KW-1185">Reference proteome</keyword>
<evidence type="ECO:0000313" key="2">
    <source>
        <dbReference type="Proteomes" id="UP000017081"/>
    </source>
</evidence>
<proteinExistence type="predicted"/>
<dbReference type="Proteomes" id="UP000017081">
    <property type="component" value="Unassembled WGS sequence"/>
</dbReference>
<dbReference type="AlphaFoldDB" id="U7VBD1"/>
<organism evidence="1 2">
    <name type="scientific">Cetobacterium somerae ATCC BAA-474</name>
    <dbReference type="NCBI Taxonomy" id="1319815"/>
    <lineage>
        <taxon>Bacteria</taxon>
        <taxon>Fusobacteriati</taxon>
        <taxon>Fusobacteriota</taxon>
        <taxon>Fusobacteriia</taxon>
        <taxon>Fusobacteriales</taxon>
        <taxon>Fusobacteriaceae</taxon>
        <taxon>Cetobacterium</taxon>
    </lineage>
</organism>
<protein>
    <recommendedName>
        <fullName evidence="3">AsmA-like C-terminal domain-containing protein</fullName>
    </recommendedName>
</protein>
<accession>U7VBD1</accession>
<evidence type="ECO:0008006" key="3">
    <source>
        <dbReference type="Google" id="ProtNLM"/>
    </source>
</evidence>
<dbReference type="RefSeq" id="WP_023051150.1">
    <property type="nucleotide sequence ID" value="NZ_KI518211.1"/>
</dbReference>
<dbReference type="HOGENOM" id="CLU_1144612_0_0_0"/>